<evidence type="ECO:0000256" key="1">
    <source>
        <dbReference type="ARBA" id="ARBA00022980"/>
    </source>
</evidence>
<organism evidence="5 6">
    <name type="scientific">Rubrivivax rivuli</name>
    <dbReference type="NCBI Taxonomy" id="1862385"/>
    <lineage>
        <taxon>Bacteria</taxon>
        <taxon>Pseudomonadati</taxon>
        <taxon>Pseudomonadota</taxon>
        <taxon>Betaproteobacteria</taxon>
        <taxon>Burkholderiales</taxon>
        <taxon>Sphaerotilaceae</taxon>
        <taxon>Rubrivivax</taxon>
    </lineage>
</organism>
<keyword evidence="3" id="KW-1133">Transmembrane helix</keyword>
<keyword evidence="6" id="KW-1185">Reference proteome</keyword>
<dbReference type="PANTHER" id="PTHR45987:SF4">
    <property type="entry name" value="LARGE RIBOSOMAL SUBUNIT PROTEIN BL12M"/>
    <property type="match status" value="1"/>
</dbReference>
<protein>
    <recommendedName>
        <fullName evidence="4">Large ribosomal subunit protein bL12 C-terminal domain-containing protein</fullName>
    </recommendedName>
</protein>
<dbReference type="EMBL" id="SACR01000008">
    <property type="protein sequence ID" value="RVU43062.1"/>
    <property type="molecule type" value="Genomic_DNA"/>
</dbReference>
<keyword evidence="3" id="KW-0812">Transmembrane</keyword>
<dbReference type="GO" id="GO:0003746">
    <property type="term" value="F:translation elongation factor activity"/>
    <property type="evidence" value="ECO:0007669"/>
    <property type="project" value="InterPro"/>
</dbReference>
<feature type="domain" description="Large ribosomal subunit protein bL12 C-terminal" evidence="4">
    <location>
        <begin position="73"/>
        <end position="99"/>
    </location>
</feature>
<evidence type="ECO:0000313" key="6">
    <source>
        <dbReference type="Proteomes" id="UP000285575"/>
    </source>
</evidence>
<evidence type="ECO:0000256" key="2">
    <source>
        <dbReference type="ARBA" id="ARBA00023274"/>
    </source>
</evidence>
<dbReference type="PANTHER" id="PTHR45987">
    <property type="entry name" value="39S RIBOSOMAL PROTEIN L12"/>
    <property type="match status" value="1"/>
</dbReference>
<sequence>MSTTQQIPPEVHAAWDRGDKIDAIRALREATGLGLKEAKEALESGAYSVRVPGIPQPLAPPSAEVAAALKRGDKIDAIKLMREASGLGLKEAKAVVEALAGEAVDPATFRKTGLAPGEVPRGSVNWARIITFFGVLIVVVLVAYRLLRT</sequence>
<dbReference type="GO" id="GO:0003729">
    <property type="term" value="F:mRNA binding"/>
    <property type="evidence" value="ECO:0007669"/>
    <property type="project" value="TreeGrafter"/>
</dbReference>
<dbReference type="InterPro" id="IPR014719">
    <property type="entry name" value="Ribosomal_bL12_C/ClpS-like"/>
</dbReference>
<keyword evidence="2" id="KW-0687">Ribonucleoprotein</keyword>
<dbReference type="Gene3D" id="3.30.1390.10">
    <property type="match status" value="2"/>
</dbReference>
<feature type="domain" description="Large ribosomal subunit protein bL12 C-terminal" evidence="4">
    <location>
        <begin position="19"/>
        <end position="46"/>
    </location>
</feature>
<dbReference type="PROSITE" id="PS01126">
    <property type="entry name" value="EF_TS_1"/>
    <property type="match status" value="1"/>
</dbReference>
<dbReference type="InterPro" id="IPR000206">
    <property type="entry name" value="Ribosomal_bL12"/>
</dbReference>
<evidence type="ECO:0000313" key="5">
    <source>
        <dbReference type="EMBL" id="RVU43062.1"/>
    </source>
</evidence>
<dbReference type="GO" id="GO:0022625">
    <property type="term" value="C:cytosolic large ribosomal subunit"/>
    <property type="evidence" value="ECO:0007669"/>
    <property type="project" value="TreeGrafter"/>
</dbReference>
<dbReference type="Proteomes" id="UP000285575">
    <property type="component" value="Unassembled WGS sequence"/>
</dbReference>
<dbReference type="InterPro" id="IPR018101">
    <property type="entry name" value="Transl_elong_Ts_CS"/>
</dbReference>
<dbReference type="Pfam" id="PF00542">
    <property type="entry name" value="Ribosomal_L12"/>
    <property type="match status" value="2"/>
</dbReference>
<comment type="caution">
    <text evidence="5">The sequence shown here is derived from an EMBL/GenBank/DDBJ whole genome shotgun (WGS) entry which is preliminary data.</text>
</comment>
<proteinExistence type="predicted"/>
<dbReference type="OrthoDB" id="8857528at2"/>
<keyword evidence="3" id="KW-0472">Membrane</keyword>
<dbReference type="InterPro" id="IPR013823">
    <property type="entry name" value="Ribosomal_bL12_C"/>
</dbReference>
<name>A0A437R8K2_9BURK</name>
<dbReference type="SUPFAM" id="SSF54736">
    <property type="entry name" value="ClpS-like"/>
    <property type="match status" value="2"/>
</dbReference>
<keyword evidence="1" id="KW-0689">Ribosomal protein</keyword>
<evidence type="ECO:0000259" key="4">
    <source>
        <dbReference type="Pfam" id="PF00542"/>
    </source>
</evidence>
<accession>A0A437R8K2</accession>
<evidence type="ECO:0000256" key="3">
    <source>
        <dbReference type="SAM" id="Phobius"/>
    </source>
</evidence>
<dbReference type="AlphaFoldDB" id="A0A437R8K2"/>
<dbReference type="GO" id="GO:0003735">
    <property type="term" value="F:structural constituent of ribosome"/>
    <property type="evidence" value="ECO:0007669"/>
    <property type="project" value="InterPro"/>
</dbReference>
<feature type="transmembrane region" description="Helical" evidence="3">
    <location>
        <begin position="126"/>
        <end position="147"/>
    </location>
</feature>
<gene>
    <name evidence="5" type="ORF">EOE66_21445</name>
</gene>
<dbReference type="RefSeq" id="WP_128230795.1">
    <property type="nucleotide sequence ID" value="NZ_SACR01000008.1"/>
</dbReference>
<reference evidence="5 6" key="1">
    <citation type="submission" date="2019-01" db="EMBL/GenBank/DDBJ databases">
        <authorList>
            <person name="Chen W.-M."/>
        </authorList>
    </citation>
    <scope>NUCLEOTIDE SEQUENCE [LARGE SCALE GENOMIC DNA]</scope>
    <source>
        <strain evidence="5 6">KYPY4</strain>
    </source>
</reference>